<evidence type="ECO:0000259" key="6">
    <source>
        <dbReference type="PROSITE" id="PS00623"/>
    </source>
</evidence>
<evidence type="ECO:0000313" key="8">
    <source>
        <dbReference type="EMBL" id="KAK5638310.1"/>
    </source>
</evidence>
<keyword evidence="9" id="KW-1185">Reference proteome</keyword>
<dbReference type="GO" id="GO:0050660">
    <property type="term" value="F:flavin adenine dinucleotide binding"/>
    <property type="evidence" value="ECO:0007669"/>
    <property type="project" value="InterPro"/>
</dbReference>
<dbReference type="InterPro" id="IPR036188">
    <property type="entry name" value="FAD/NAD-bd_sf"/>
</dbReference>
<dbReference type="AlphaFoldDB" id="A0AAN7UTT3"/>
<evidence type="ECO:0000256" key="3">
    <source>
        <dbReference type="ARBA" id="ARBA00022630"/>
    </source>
</evidence>
<dbReference type="PROSITE" id="PS00624">
    <property type="entry name" value="GMC_OXRED_2"/>
    <property type="match status" value="1"/>
</dbReference>
<dbReference type="InterPro" id="IPR000172">
    <property type="entry name" value="GMC_OxRdtase_N"/>
</dbReference>
<sequence>MHSPLCDGTIKMEVFTGPQSHMFLTLINTLFTSQALLSPKNLFPADFGPNLKDGDEFDFIVVGSGSAGSTVAYRLSEHQNWTVLLLEAGGYPSTATEIPLVFFDLAKTQDDWHYDLEPSNSACLGSRKQKCMYPRGKTLGGTSAINGMMYIHGHRKDFDTWEDKGNVGWGYDSMIKHIKKVEDVQVENMLFGKGGELKITQYRSPHPIRRALIRAYQEVGYGEYDQENPIGYFDSFTSIYKGTRVSAAKAFLSKAKNRKNLYVALNAQVGRVLLEGAHVTGVEVRLNDQILKIKSRKEVILSAGSINSPQILMNSGIGPKDHLRQLGIPVVKDLEVGQNLQDHIGFTGLFYNVADHALLPKTSDSVLDDWYQYFRHRTGPISQSGIQNFLSFLDTTRKSNYPTSEMYYIPLHKNDVYGGLKTYQRAFNLPDDGDTNTKRK</sequence>
<name>A0AAN7UTT3_9COLE</name>
<gene>
    <name evidence="8" type="ORF">RI129_012605</name>
</gene>
<dbReference type="Gene3D" id="3.50.50.60">
    <property type="entry name" value="FAD/NAD(P)-binding domain"/>
    <property type="match status" value="1"/>
</dbReference>
<dbReference type="SUPFAM" id="SSF51905">
    <property type="entry name" value="FAD/NAD(P)-binding domain"/>
    <property type="match status" value="1"/>
</dbReference>
<dbReference type="EMBL" id="JAVRBK010000010">
    <property type="protein sequence ID" value="KAK5638310.1"/>
    <property type="molecule type" value="Genomic_DNA"/>
</dbReference>
<feature type="domain" description="Glucose-methanol-choline oxidoreductase N-terminal" evidence="7">
    <location>
        <begin position="304"/>
        <end position="318"/>
    </location>
</feature>
<keyword evidence="4 5" id="KW-0274">FAD</keyword>
<comment type="similarity">
    <text evidence="2 5">Belongs to the GMC oxidoreductase family.</text>
</comment>
<dbReference type="GO" id="GO:0016614">
    <property type="term" value="F:oxidoreductase activity, acting on CH-OH group of donors"/>
    <property type="evidence" value="ECO:0007669"/>
    <property type="project" value="InterPro"/>
</dbReference>
<evidence type="ECO:0000259" key="7">
    <source>
        <dbReference type="PROSITE" id="PS00624"/>
    </source>
</evidence>
<accession>A0AAN7UTT3</accession>
<feature type="domain" description="Glucose-methanol-choline oxidoreductase N-terminal" evidence="6">
    <location>
        <begin position="136"/>
        <end position="159"/>
    </location>
</feature>
<evidence type="ECO:0000256" key="5">
    <source>
        <dbReference type="RuleBase" id="RU003968"/>
    </source>
</evidence>
<dbReference type="PROSITE" id="PS00623">
    <property type="entry name" value="GMC_OXRED_1"/>
    <property type="match status" value="1"/>
</dbReference>
<evidence type="ECO:0000313" key="9">
    <source>
        <dbReference type="Proteomes" id="UP001329430"/>
    </source>
</evidence>
<keyword evidence="3 5" id="KW-0285">Flavoprotein</keyword>
<organism evidence="8 9">
    <name type="scientific">Pyrocoelia pectoralis</name>
    <dbReference type="NCBI Taxonomy" id="417401"/>
    <lineage>
        <taxon>Eukaryota</taxon>
        <taxon>Metazoa</taxon>
        <taxon>Ecdysozoa</taxon>
        <taxon>Arthropoda</taxon>
        <taxon>Hexapoda</taxon>
        <taxon>Insecta</taxon>
        <taxon>Pterygota</taxon>
        <taxon>Neoptera</taxon>
        <taxon>Endopterygota</taxon>
        <taxon>Coleoptera</taxon>
        <taxon>Polyphaga</taxon>
        <taxon>Elateriformia</taxon>
        <taxon>Elateroidea</taxon>
        <taxon>Lampyridae</taxon>
        <taxon>Lampyrinae</taxon>
        <taxon>Pyrocoelia</taxon>
    </lineage>
</organism>
<protein>
    <recommendedName>
        <fullName evidence="6 7">Glucose-methanol-choline oxidoreductase N-terminal domain-containing protein</fullName>
    </recommendedName>
</protein>
<dbReference type="Pfam" id="PF00732">
    <property type="entry name" value="GMC_oxred_N"/>
    <property type="match status" value="1"/>
</dbReference>
<comment type="caution">
    <text evidence="8">The sequence shown here is derived from an EMBL/GenBank/DDBJ whole genome shotgun (WGS) entry which is preliminary data.</text>
</comment>
<dbReference type="Proteomes" id="UP001329430">
    <property type="component" value="Chromosome 10"/>
</dbReference>
<reference evidence="8 9" key="1">
    <citation type="journal article" date="2024" name="Insects">
        <title>An Improved Chromosome-Level Genome Assembly of the Firefly Pyrocoelia pectoralis.</title>
        <authorList>
            <person name="Fu X."/>
            <person name="Meyer-Rochow V.B."/>
            <person name="Ballantyne L."/>
            <person name="Zhu X."/>
        </authorList>
    </citation>
    <scope>NUCLEOTIDE SEQUENCE [LARGE SCALE GENOMIC DNA]</scope>
    <source>
        <strain evidence="8">XCY_ONT2</strain>
    </source>
</reference>
<evidence type="ECO:0000256" key="2">
    <source>
        <dbReference type="ARBA" id="ARBA00010790"/>
    </source>
</evidence>
<evidence type="ECO:0000256" key="1">
    <source>
        <dbReference type="ARBA" id="ARBA00001974"/>
    </source>
</evidence>
<comment type="cofactor">
    <cofactor evidence="1">
        <name>FAD</name>
        <dbReference type="ChEBI" id="CHEBI:57692"/>
    </cofactor>
</comment>
<dbReference type="PANTHER" id="PTHR11552">
    <property type="entry name" value="GLUCOSE-METHANOL-CHOLINE GMC OXIDOREDUCTASE"/>
    <property type="match status" value="1"/>
</dbReference>
<proteinExistence type="inferred from homology"/>
<evidence type="ECO:0000256" key="4">
    <source>
        <dbReference type="ARBA" id="ARBA00022827"/>
    </source>
</evidence>
<dbReference type="PANTHER" id="PTHR11552:SF147">
    <property type="entry name" value="CHOLINE DEHYDROGENASE, MITOCHONDRIAL"/>
    <property type="match status" value="1"/>
</dbReference>
<dbReference type="InterPro" id="IPR012132">
    <property type="entry name" value="GMC_OxRdtase"/>
</dbReference>